<dbReference type="AlphaFoldDB" id="A0A6A1WGX7"/>
<proteinExistence type="predicted"/>
<keyword evidence="3" id="KW-1185">Reference proteome</keyword>
<dbReference type="Proteomes" id="UP000516437">
    <property type="component" value="Chromosome 2"/>
</dbReference>
<organism evidence="2 3">
    <name type="scientific">Morella rubra</name>
    <name type="common">Chinese bayberry</name>
    <dbReference type="NCBI Taxonomy" id="262757"/>
    <lineage>
        <taxon>Eukaryota</taxon>
        <taxon>Viridiplantae</taxon>
        <taxon>Streptophyta</taxon>
        <taxon>Embryophyta</taxon>
        <taxon>Tracheophyta</taxon>
        <taxon>Spermatophyta</taxon>
        <taxon>Magnoliopsida</taxon>
        <taxon>eudicotyledons</taxon>
        <taxon>Gunneridae</taxon>
        <taxon>Pentapetalae</taxon>
        <taxon>rosids</taxon>
        <taxon>fabids</taxon>
        <taxon>Fagales</taxon>
        <taxon>Myricaceae</taxon>
        <taxon>Morella</taxon>
    </lineage>
</organism>
<evidence type="ECO:0000313" key="3">
    <source>
        <dbReference type="Proteomes" id="UP000516437"/>
    </source>
</evidence>
<dbReference type="OrthoDB" id="206869at2759"/>
<feature type="region of interest" description="Disordered" evidence="1">
    <location>
        <begin position="49"/>
        <end position="70"/>
    </location>
</feature>
<dbReference type="PANTHER" id="PTHR35482:SF1">
    <property type="entry name" value="CYTOCHROME C OXIDASE SUBUNIT"/>
    <property type="match status" value="1"/>
</dbReference>
<name>A0A6A1WGX7_9ROSI</name>
<evidence type="ECO:0000256" key="1">
    <source>
        <dbReference type="SAM" id="MobiDB-lite"/>
    </source>
</evidence>
<feature type="compositionally biased region" description="Polar residues" evidence="1">
    <location>
        <begin position="49"/>
        <end position="66"/>
    </location>
</feature>
<gene>
    <name evidence="2" type="ORF">CJ030_MR2G004971</name>
</gene>
<evidence type="ECO:0000313" key="2">
    <source>
        <dbReference type="EMBL" id="KAB1224579.1"/>
    </source>
</evidence>
<sequence length="238" mass="26016">MGCLQPYLFSALNAINIVTPSKPTLFSSTNLNKFHSFKPLKFSSTFVNSSNAESSEPISPDSTDTNPEVELRAVDRPVDDSGDGVGSKVVPVSVKVAMENAKEEKKNKGIGASIARMLKRSEALPDPFPEGDLPEVELIVGDTSEFEDSASSKPKLPREYDSDLYKPKVSSWGVFPRPGNISKTFGGGRVIRPGEVLETTEEKAAKEARTRELLAAYNNKIGLKLDPKLKSECQERLR</sequence>
<dbReference type="PANTHER" id="PTHR35482">
    <property type="entry name" value="CYTOCHROME C OXIDASE SUBUNIT"/>
    <property type="match status" value="1"/>
</dbReference>
<protein>
    <submittedName>
        <fullName evidence="2">Uncharacterized protein</fullName>
    </submittedName>
</protein>
<reference evidence="2 3" key="1">
    <citation type="journal article" date="2019" name="Plant Biotechnol. J.">
        <title>The red bayberry genome and genetic basis of sex determination.</title>
        <authorList>
            <person name="Jia H.M."/>
            <person name="Jia H.J."/>
            <person name="Cai Q.L."/>
            <person name="Wang Y."/>
            <person name="Zhao H.B."/>
            <person name="Yang W.F."/>
            <person name="Wang G.Y."/>
            <person name="Li Y.H."/>
            <person name="Zhan D.L."/>
            <person name="Shen Y.T."/>
            <person name="Niu Q.F."/>
            <person name="Chang L."/>
            <person name="Qiu J."/>
            <person name="Zhao L."/>
            <person name="Xie H.B."/>
            <person name="Fu W.Y."/>
            <person name="Jin J."/>
            <person name="Li X.W."/>
            <person name="Jiao Y."/>
            <person name="Zhou C.C."/>
            <person name="Tu T."/>
            <person name="Chai C.Y."/>
            <person name="Gao J.L."/>
            <person name="Fan L.J."/>
            <person name="van de Weg E."/>
            <person name="Wang J.Y."/>
            <person name="Gao Z.S."/>
        </authorList>
    </citation>
    <scope>NUCLEOTIDE SEQUENCE [LARGE SCALE GENOMIC DNA]</scope>
    <source>
        <tissue evidence="2">Leaves</tissue>
    </source>
</reference>
<comment type="caution">
    <text evidence="2">The sequence shown here is derived from an EMBL/GenBank/DDBJ whole genome shotgun (WGS) entry which is preliminary data.</text>
</comment>
<accession>A0A6A1WGX7</accession>
<dbReference type="EMBL" id="RXIC02000020">
    <property type="protein sequence ID" value="KAB1224579.1"/>
    <property type="molecule type" value="Genomic_DNA"/>
</dbReference>